<protein>
    <submittedName>
        <fullName evidence="1">Uncharacterized protein</fullName>
    </submittedName>
</protein>
<dbReference type="Proteomes" id="UP000092716">
    <property type="component" value="Chromosome 7"/>
</dbReference>
<dbReference type="EMBL" id="CP016245">
    <property type="protein sequence ID" value="ANQ07462.1"/>
    <property type="molecule type" value="Genomic_DNA"/>
</dbReference>
<dbReference type="KEGG" id="pcot:PCOAH_00016350"/>
<gene>
    <name evidence="1" type="ORF">PCOAH_00016350</name>
</gene>
<dbReference type="AlphaFoldDB" id="A0A1B1DXF5"/>
<accession>A0A1B1DXF5</accession>
<name>A0A1B1DXF5_9APIC</name>
<proteinExistence type="predicted"/>
<organism evidence="1 2">
    <name type="scientific">Plasmodium coatneyi</name>
    <dbReference type="NCBI Taxonomy" id="208452"/>
    <lineage>
        <taxon>Eukaryota</taxon>
        <taxon>Sar</taxon>
        <taxon>Alveolata</taxon>
        <taxon>Apicomplexa</taxon>
        <taxon>Aconoidasida</taxon>
        <taxon>Haemosporida</taxon>
        <taxon>Plasmodiidae</taxon>
        <taxon>Plasmodium</taxon>
    </lineage>
</organism>
<dbReference type="GeneID" id="30908361"/>
<dbReference type="OrthoDB" id="375017at2759"/>
<reference evidence="2" key="1">
    <citation type="submission" date="2016-06" db="EMBL/GenBank/DDBJ databases">
        <title>First high quality genome sequence of Plasmodium coatneyi using continuous long reads from single molecule, real-time sequencing.</title>
        <authorList>
            <person name="Chien J.-T."/>
            <person name="Pakala S.B."/>
            <person name="Geraldo J.A."/>
            <person name="Lapp S.A."/>
            <person name="Barnwell J.W."/>
            <person name="Kissinger J.C."/>
            <person name="Galinski M.R."/>
            <person name="Humphrey J.C."/>
        </authorList>
    </citation>
    <scope>NUCLEOTIDE SEQUENCE [LARGE SCALE GENOMIC DNA]</scope>
    <source>
        <strain evidence="2">Hackeri</strain>
    </source>
</reference>
<dbReference type="RefSeq" id="XP_019914157.1">
    <property type="nucleotide sequence ID" value="XM_020058444.1"/>
</dbReference>
<keyword evidence="2" id="KW-1185">Reference proteome</keyword>
<dbReference type="Pfam" id="PF08228">
    <property type="entry name" value="RNase_P_pop3"/>
    <property type="match status" value="1"/>
</dbReference>
<dbReference type="GO" id="GO:0008033">
    <property type="term" value="P:tRNA processing"/>
    <property type="evidence" value="ECO:0007669"/>
    <property type="project" value="InterPro"/>
</dbReference>
<sequence length="203" mass="23547">MEEKGQSKNKRVMESPYDIELYYSFVAKESLDEEKSTSLLKSLLGVINTDESLKSFTFNHDQIVDHLERDSLQAVIIIRTTQYEQFYKHVPLIAALHKIDFVLIEQHYVNTLDFTKLPKTSLIGILPLQDSDQLPPGLSEKVQSLVSVVHTYRLEVTLPYLFGHPNYINTRFKVEEVKGKPYAKHLSRKERKALRKSIRKSNI</sequence>
<evidence type="ECO:0000313" key="1">
    <source>
        <dbReference type="EMBL" id="ANQ07462.1"/>
    </source>
</evidence>
<dbReference type="GO" id="GO:0006364">
    <property type="term" value="P:rRNA processing"/>
    <property type="evidence" value="ECO:0007669"/>
    <property type="project" value="InterPro"/>
</dbReference>
<dbReference type="InterPro" id="IPR013241">
    <property type="entry name" value="RNase_P_Pop3"/>
</dbReference>
<dbReference type="VEuPathDB" id="PlasmoDB:PCOAH_00016350"/>
<evidence type="ECO:0000313" key="2">
    <source>
        <dbReference type="Proteomes" id="UP000092716"/>
    </source>
</evidence>